<keyword evidence="3" id="KW-1185">Reference proteome</keyword>
<reference evidence="2 3" key="1">
    <citation type="journal article" date="2019" name="Mol. Ecol. Resour.">
        <title>Improving Illumina assemblies with Hi-C and long reads: an example with the North African dromedary.</title>
        <authorList>
            <person name="Elbers J.P."/>
            <person name="Rogers M.F."/>
            <person name="Perelman P.L."/>
            <person name="Proskuryakova A.A."/>
            <person name="Serdyukova N.A."/>
            <person name="Johnson W.E."/>
            <person name="Horin P."/>
            <person name="Corander J."/>
            <person name="Murphy D."/>
            <person name="Burger P.A."/>
        </authorList>
    </citation>
    <scope>NUCLEOTIDE SEQUENCE [LARGE SCALE GENOMIC DNA]</scope>
    <source>
        <strain evidence="2">Drom800</strain>
        <tissue evidence="2">Blood</tissue>
    </source>
</reference>
<dbReference type="EMBL" id="JWIN03000019">
    <property type="protein sequence ID" value="KAB1262390.1"/>
    <property type="molecule type" value="Genomic_DNA"/>
</dbReference>
<keyword evidence="2" id="KW-0067">ATP-binding</keyword>
<evidence type="ECO:0000256" key="1">
    <source>
        <dbReference type="SAM" id="MobiDB-lite"/>
    </source>
</evidence>
<dbReference type="AlphaFoldDB" id="A0A5N4CU56"/>
<proteinExistence type="predicted"/>
<protein>
    <submittedName>
        <fullName evidence="2">Helicase with zinc finger domain 2</fullName>
    </submittedName>
</protein>
<feature type="compositionally biased region" description="Polar residues" evidence="1">
    <location>
        <begin position="84"/>
        <end position="97"/>
    </location>
</feature>
<name>A0A5N4CU56_CAMDR</name>
<gene>
    <name evidence="2" type="ORF">Cadr_000020835</name>
</gene>
<keyword evidence="2" id="KW-0378">Hydrolase</keyword>
<evidence type="ECO:0000313" key="2">
    <source>
        <dbReference type="EMBL" id="KAB1262390.1"/>
    </source>
</evidence>
<sequence length="408" mass="44853">MLHVFRATGRIVSPAAQHLPRRRYYISGQPLLQWQVLETPVGCVARSVNSDLRPWEQASLPTFGEHPQRTPGARPAAGMELPGSGTQPTSPKATQEPSLASPRALVDLCLACSRCTPHLSESTYLRSRVEHSCACDILLARLKRAAESSVWRKVDRPPSFPQPARCEVGRYYSPGLGCRHHHNQCTFARSPKGALVWSFELEHNVGHLWVKVGAQSGVAQGKPLAPADAVLAEFGGHFQTLCSPCFQRRPPGICPASVSSGTYETRCKARAAGVDPAFWTVELRWSAAWQDGLGSHCKKLLAEYQDSASELAETPDHVSVGCKRPLVRWTWERQAAHTWTFTICSEEPLRCVALLKQDFGADVSLVAPSLSTGRVFAQSEHFCTPSCLAKLHWALCEEEAAQRHPVAK</sequence>
<dbReference type="GO" id="GO:0004386">
    <property type="term" value="F:helicase activity"/>
    <property type="evidence" value="ECO:0007669"/>
    <property type="project" value="UniProtKB-KW"/>
</dbReference>
<comment type="caution">
    <text evidence="2">The sequence shown here is derived from an EMBL/GenBank/DDBJ whole genome shotgun (WGS) entry which is preliminary data.</text>
</comment>
<evidence type="ECO:0000313" key="3">
    <source>
        <dbReference type="Proteomes" id="UP000299084"/>
    </source>
</evidence>
<keyword evidence="2" id="KW-0547">Nucleotide-binding</keyword>
<dbReference type="Proteomes" id="UP000299084">
    <property type="component" value="Unassembled WGS sequence"/>
</dbReference>
<feature type="region of interest" description="Disordered" evidence="1">
    <location>
        <begin position="58"/>
        <end position="97"/>
    </location>
</feature>
<keyword evidence="2" id="KW-0347">Helicase</keyword>
<organism evidence="2 3">
    <name type="scientific">Camelus dromedarius</name>
    <name type="common">Dromedary</name>
    <name type="synonym">Arabian camel</name>
    <dbReference type="NCBI Taxonomy" id="9838"/>
    <lineage>
        <taxon>Eukaryota</taxon>
        <taxon>Metazoa</taxon>
        <taxon>Chordata</taxon>
        <taxon>Craniata</taxon>
        <taxon>Vertebrata</taxon>
        <taxon>Euteleostomi</taxon>
        <taxon>Mammalia</taxon>
        <taxon>Eutheria</taxon>
        <taxon>Laurasiatheria</taxon>
        <taxon>Artiodactyla</taxon>
        <taxon>Tylopoda</taxon>
        <taxon>Camelidae</taxon>
        <taxon>Camelus</taxon>
    </lineage>
</organism>
<accession>A0A5N4CU56</accession>